<gene>
    <name evidence="3" type="primary">LOC108843191</name>
</gene>
<proteinExistence type="predicted"/>
<keyword evidence="2" id="KW-1185">Reference proteome</keyword>
<accession>A0A9W3BUD8</accession>
<dbReference type="InterPro" id="IPR001623">
    <property type="entry name" value="DnaJ_domain"/>
</dbReference>
<dbReference type="SUPFAM" id="SSF46565">
    <property type="entry name" value="Chaperone J-domain"/>
    <property type="match status" value="1"/>
</dbReference>
<dbReference type="CDD" id="cd06257">
    <property type="entry name" value="DnaJ"/>
    <property type="match status" value="1"/>
</dbReference>
<dbReference type="PANTHER" id="PTHR44137:SF32">
    <property type="entry name" value="DNAJ HEAT SHOCK AMINO-TERMINAL DOMAIN PROTEIN"/>
    <property type="match status" value="1"/>
</dbReference>
<dbReference type="OrthoDB" id="10250354at2759"/>
<dbReference type="InterPro" id="IPR036869">
    <property type="entry name" value="J_dom_sf"/>
</dbReference>
<evidence type="ECO:0000313" key="3">
    <source>
        <dbReference type="RefSeq" id="XP_056842816.1"/>
    </source>
</evidence>
<dbReference type="Proteomes" id="UP000504610">
    <property type="component" value="Chromosome 1"/>
</dbReference>
<dbReference type="RefSeq" id="XP_056842816.1">
    <property type="nucleotide sequence ID" value="XM_056986836.1"/>
</dbReference>
<dbReference type="KEGG" id="rsz:108843191"/>
<organism evidence="2 3">
    <name type="scientific">Raphanus sativus</name>
    <name type="common">Radish</name>
    <name type="synonym">Raphanus raphanistrum var. sativus</name>
    <dbReference type="NCBI Taxonomy" id="3726"/>
    <lineage>
        <taxon>Eukaryota</taxon>
        <taxon>Viridiplantae</taxon>
        <taxon>Streptophyta</taxon>
        <taxon>Embryophyta</taxon>
        <taxon>Tracheophyta</taxon>
        <taxon>Spermatophyta</taxon>
        <taxon>Magnoliopsida</taxon>
        <taxon>eudicotyledons</taxon>
        <taxon>Gunneridae</taxon>
        <taxon>Pentapetalae</taxon>
        <taxon>rosids</taxon>
        <taxon>malvids</taxon>
        <taxon>Brassicales</taxon>
        <taxon>Brassicaceae</taxon>
        <taxon>Brassiceae</taxon>
        <taxon>Raphanus</taxon>
    </lineage>
</organism>
<reference evidence="2" key="1">
    <citation type="journal article" date="2019" name="Database">
        <title>The radish genome database (RadishGD): an integrated information resource for radish genomics.</title>
        <authorList>
            <person name="Yu H.J."/>
            <person name="Baek S."/>
            <person name="Lee Y.J."/>
            <person name="Cho A."/>
            <person name="Mun J.H."/>
        </authorList>
    </citation>
    <scope>NUCLEOTIDE SEQUENCE [LARGE SCALE GENOMIC DNA]</scope>
    <source>
        <strain evidence="2">cv. WK10039</strain>
    </source>
</reference>
<dbReference type="Gene3D" id="1.10.287.110">
    <property type="entry name" value="DnaJ domain"/>
    <property type="match status" value="1"/>
</dbReference>
<dbReference type="GeneID" id="108843191"/>
<protein>
    <submittedName>
        <fullName evidence="3">Uncharacterized protein LOC108843191</fullName>
    </submittedName>
</protein>
<evidence type="ECO:0000313" key="2">
    <source>
        <dbReference type="Proteomes" id="UP000504610"/>
    </source>
</evidence>
<evidence type="ECO:0000259" key="1">
    <source>
        <dbReference type="SMART" id="SM00271"/>
    </source>
</evidence>
<feature type="domain" description="J" evidence="1">
    <location>
        <begin position="70"/>
        <end position="127"/>
    </location>
</feature>
<sequence length="173" mass="20276">MSEPMSAMVFSENNVKLAEEHYRRGNLKEAFEIVHALTFVFPNTSANHRKISQVFLAHEIHWRFVNTNMFTPYDILGITPFYDYQTVHKQYMNILAKLCPEKNKSAVAKIAFKIINATWMVLSIKMHEKQHGWVHNIEQELRNMVQEDELHRQSVREGKRPCVDIIDSDSDSD</sequence>
<name>A0A9W3BUD8_RAPSA</name>
<dbReference type="SMART" id="SM00271">
    <property type="entry name" value="DnaJ"/>
    <property type="match status" value="1"/>
</dbReference>
<reference evidence="3" key="2">
    <citation type="submission" date="2025-08" db="UniProtKB">
        <authorList>
            <consortium name="RefSeq"/>
        </authorList>
    </citation>
    <scope>IDENTIFICATION</scope>
    <source>
        <tissue evidence="3">Leaf</tissue>
    </source>
</reference>
<dbReference type="PANTHER" id="PTHR44137">
    <property type="entry name" value="BNAC03G44070D PROTEIN"/>
    <property type="match status" value="1"/>
</dbReference>
<dbReference type="Pfam" id="PF00226">
    <property type="entry name" value="DnaJ"/>
    <property type="match status" value="1"/>
</dbReference>
<dbReference type="AlphaFoldDB" id="A0A9W3BUD8"/>